<keyword evidence="11" id="KW-0418">Kinase</keyword>
<evidence type="ECO:0000256" key="6">
    <source>
        <dbReference type="ARBA" id="ARBA00022475"/>
    </source>
</evidence>
<evidence type="ECO:0000259" key="18">
    <source>
        <dbReference type="Pfam" id="PF02706"/>
    </source>
</evidence>
<evidence type="ECO:0000256" key="5">
    <source>
        <dbReference type="ARBA" id="ARBA00011903"/>
    </source>
</evidence>
<dbReference type="EMBL" id="BJXX01000068">
    <property type="protein sequence ID" value="GEN34175.1"/>
    <property type="molecule type" value="Genomic_DNA"/>
</dbReference>
<dbReference type="GO" id="GO:0005886">
    <property type="term" value="C:plasma membrane"/>
    <property type="evidence" value="ECO:0007669"/>
    <property type="project" value="UniProtKB-SubCell"/>
</dbReference>
<keyword evidence="21" id="KW-1185">Reference proteome</keyword>
<keyword evidence="12" id="KW-0067">ATP-binding</keyword>
<dbReference type="GO" id="GO:0004715">
    <property type="term" value="F:non-membrane spanning protein tyrosine kinase activity"/>
    <property type="evidence" value="ECO:0007669"/>
    <property type="project" value="UniProtKB-EC"/>
</dbReference>
<keyword evidence="9 17" id="KW-0812">Transmembrane</keyword>
<keyword evidence="10" id="KW-0547">Nucleotide-binding</keyword>
<comment type="similarity">
    <text evidence="3">Belongs to the CpsD/CapB family.</text>
</comment>
<comment type="catalytic activity">
    <reaction evidence="16">
        <text>L-tyrosyl-[protein] + ATP = O-phospho-L-tyrosyl-[protein] + ADP + H(+)</text>
        <dbReference type="Rhea" id="RHEA:10596"/>
        <dbReference type="Rhea" id="RHEA-COMP:10136"/>
        <dbReference type="Rhea" id="RHEA-COMP:20101"/>
        <dbReference type="ChEBI" id="CHEBI:15378"/>
        <dbReference type="ChEBI" id="CHEBI:30616"/>
        <dbReference type="ChEBI" id="CHEBI:46858"/>
        <dbReference type="ChEBI" id="CHEBI:61978"/>
        <dbReference type="ChEBI" id="CHEBI:456216"/>
        <dbReference type="EC" id="2.7.10.2"/>
    </reaction>
</comment>
<comment type="similarity">
    <text evidence="4">Belongs to the etk/wzc family.</text>
</comment>
<dbReference type="Proteomes" id="UP000321157">
    <property type="component" value="Unassembled WGS sequence"/>
</dbReference>
<dbReference type="CDD" id="cd05387">
    <property type="entry name" value="BY-kinase"/>
    <property type="match status" value="1"/>
</dbReference>
<dbReference type="Pfam" id="PF13614">
    <property type="entry name" value="AAA_31"/>
    <property type="match status" value="1"/>
</dbReference>
<dbReference type="InterPro" id="IPR027417">
    <property type="entry name" value="P-loop_NTPase"/>
</dbReference>
<feature type="domain" description="Polysaccharide chain length determinant N-terminal" evidence="18">
    <location>
        <begin position="8"/>
        <end position="96"/>
    </location>
</feature>
<dbReference type="PANTHER" id="PTHR32309:SF13">
    <property type="entry name" value="FERRIC ENTEROBACTIN TRANSPORT PROTEIN FEPE"/>
    <property type="match status" value="1"/>
</dbReference>
<dbReference type="PANTHER" id="PTHR32309">
    <property type="entry name" value="TYROSINE-PROTEIN KINASE"/>
    <property type="match status" value="1"/>
</dbReference>
<comment type="caution">
    <text evidence="20">The sequence shown here is derived from an EMBL/GenBank/DDBJ whole genome shotgun (WGS) entry which is preliminary data.</text>
</comment>
<keyword evidence="15" id="KW-0829">Tyrosine-protein kinase</keyword>
<evidence type="ECO:0000259" key="19">
    <source>
        <dbReference type="Pfam" id="PF13614"/>
    </source>
</evidence>
<evidence type="ECO:0000313" key="21">
    <source>
        <dbReference type="Proteomes" id="UP000321157"/>
    </source>
</evidence>
<sequence>MRIGEQVTIDINELLIGIRRHFWLILFMTVFAGIVAFVISKYYSVPVYKASSQILVNNSENAFNGRYISSDIDRDLKLVETYSVIIKSPRILEIVKERIKLPSSAALNQQVVISRVKNSQVISIEVSDTRPERAVEIANTIAVVFQSEITSIMKVDNVQILAVAKVPSSPIPVKPKPLMNTAIAMMVGFLGSLVIVFLCDRFNKFLRREKEIERILGLPVLGKIPALSDNEDSFTLDLANQVVLAGNEFAVSRVESAKRRKKEVIRFKRLDSIIEPATFIAEAYRTLRTNIILSNTNRKCKTFIITNSGPGKGKPTTSANLAISLALTGKKVLLIDADMRTPNTHTFFRLDNSFGLSNLLHIPVDIDQMIQKTFVSGLDLLASGPISHNPADLLCSQHLLTTLEYLKKEYEFILIDTPPICTVTDGQVLAAQVDGVLLVVVAGITSKATALKAKQLLEKVEARLVGVILVDPKTNIDRYYYD</sequence>
<keyword evidence="8" id="KW-0808">Transferase</keyword>
<dbReference type="InterPro" id="IPR025669">
    <property type="entry name" value="AAA_dom"/>
</dbReference>
<evidence type="ECO:0000256" key="1">
    <source>
        <dbReference type="ARBA" id="ARBA00004429"/>
    </source>
</evidence>
<evidence type="ECO:0000256" key="9">
    <source>
        <dbReference type="ARBA" id="ARBA00022692"/>
    </source>
</evidence>
<dbReference type="InterPro" id="IPR003856">
    <property type="entry name" value="LPS_length_determ_N"/>
</dbReference>
<keyword evidence="6" id="KW-1003">Cell membrane</keyword>
<evidence type="ECO:0000256" key="8">
    <source>
        <dbReference type="ARBA" id="ARBA00022679"/>
    </source>
</evidence>
<dbReference type="EC" id="2.7.10.2" evidence="5"/>
<dbReference type="AlphaFoldDB" id="A0A511V5F1"/>
<evidence type="ECO:0000313" key="20">
    <source>
        <dbReference type="EMBL" id="GEN34175.1"/>
    </source>
</evidence>
<dbReference type="RefSeq" id="WP_146809461.1">
    <property type="nucleotide sequence ID" value="NZ_BJXX01000068.1"/>
</dbReference>
<name>A0A511V5F1_9BACL</name>
<evidence type="ECO:0000256" key="11">
    <source>
        <dbReference type="ARBA" id="ARBA00022777"/>
    </source>
</evidence>
<evidence type="ECO:0000256" key="15">
    <source>
        <dbReference type="ARBA" id="ARBA00023137"/>
    </source>
</evidence>
<dbReference type="SUPFAM" id="SSF52540">
    <property type="entry name" value="P-loop containing nucleoside triphosphate hydrolases"/>
    <property type="match status" value="1"/>
</dbReference>
<feature type="domain" description="AAA" evidence="19">
    <location>
        <begin position="302"/>
        <end position="441"/>
    </location>
</feature>
<evidence type="ECO:0000256" key="3">
    <source>
        <dbReference type="ARBA" id="ARBA00007316"/>
    </source>
</evidence>
<dbReference type="NCBIfam" id="TIGR01007">
    <property type="entry name" value="eps_fam"/>
    <property type="match status" value="1"/>
</dbReference>
<reference evidence="20 21" key="1">
    <citation type="submission" date="2019-07" db="EMBL/GenBank/DDBJ databases">
        <title>Whole genome shotgun sequence of Aneurinibacillus danicus NBRC 102444.</title>
        <authorList>
            <person name="Hosoyama A."/>
            <person name="Uohara A."/>
            <person name="Ohji S."/>
            <person name="Ichikawa N."/>
        </authorList>
    </citation>
    <scope>NUCLEOTIDE SEQUENCE [LARGE SCALE GENOMIC DNA]</scope>
    <source>
        <strain evidence="20 21">NBRC 102444</strain>
    </source>
</reference>
<dbReference type="InterPro" id="IPR050445">
    <property type="entry name" value="Bact_polysacc_biosynth/exp"/>
</dbReference>
<keyword evidence="14 17" id="KW-0472">Membrane</keyword>
<protein>
    <recommendedName>
        <fullName evidence="5">non-specific protein-tyrosine kinase</fullName>
        <ecNumber evidence="5">2.7.10.2</ecNumber>
    </recommendedName>
</protein>
<evidence type="ECO:0000256" key="10">
    <source>
        <dbReference type="ARBA" id="ARBA00022741"/>
    </source>
</evidence>
<dbReference type="InterPro" id="IPR005702">
    <property type="entry name" value="Wzc-like_C"/>
</dbReference>
<organism evidence="20 21">
    <name type="scientific">Aneurinibacillus danicus</name>
    <dbReference type="NCBI Taxonomy" id="267746"/>
    <lineage>
        <taxon>Bacteria</taxon>
        <taxon>Bacillati</taxon>
        <taxon>Bacillota</taxon>
        <taxon>Bacilli</taxon>
        <taxon>Bacillales</taxon>
        <taxon>Paenibacillaceae</taxon>
        <taxon>Aneurinibacillus group</taxon>
        <taxon>Aneurinibacillus</taxon>
    </lineage>
</organism>
<evidence type="ECO:0000256" key="16">
    <source>
        <dbReference type="ARBA" id="ARBA00051245"/>
    </source>
</evidence>
<keyword evidence="7" id="KW-0997">Cell inner membrane</keyword>
<gene>
    <name evidence="20" type="ORF">ADA01nite_16350</name>
</gene>
<evidence type="ECO:0000256" key="7">
    <source>
        <dbReference type="ARBA" id="ARBA00022519"/>
    </source>
</evidence>
<comment type="similarity">
    <text evidence="2">Belongs to the CpsC/CapA family.</text>
</comment>
<proteinExistence type="inferred from homology"/>
<evidence type="ECO:0000256" key="17">
    <source>
        <dbReference type="SAM" id="Phobius"/>
    </source>
</evidence>
<feature type="transmembrane region" description="Helical" evidence="17">
    <location>
        <begin position="21"/>
        <end position="43"/>
    </location>
</feature>
<keyword evidence="13 17" id="KW-1133">Transmembrane helix</keyword>
<feature type="transmembrane region" description="Helical" evidence="17">
    <location>
        <begin position="178"/>
        <end position="199"/>
    </location>
</feature>
<comment type="subcellular location">
    <subcellularLocation>
        <location evidence="1">Cell inner membrane</location>
        <topology evidence="1">Multi-pass membrane protein</topology>
    </subcellularLocation>
</comment>
<evidence type="ECO:0000256" key="12">
    <source>
        <dbReference type="ARBA" id="ARBA00022840"/>
    </source>
</evidence>
<evidence type="ECO:0000256" key="13">
    <source>
        <dbReference type="ARBA" id="ARBA00022989"/>
    </source>
</evidence>
<dbReference type="Gene3D" id="3.40.50.300">
    <property type="entry name" value="P-loop containing nucleotide triphosphate hydrolases"/>
    <property type="match status" value="1"/>
</dbReference>
<dbReference type="OrthoDB" id="9794577at2"/>
<evidence type="ECO:0000256" key="14">
    <source>
        <dbReference type="ARBA" id="ARBA00023136"/>
    </source>
</evidence>
<evidence type="ECO:0000256" key="4">
    <source>
        <dbReference type="ARBA" id="ARBA00008883"/>
    </source>
</evidence>
<evidence type="ECO:0000256" key="2">
    <source>
        <dbReference type="ARBA" id="ARBA00006683"/>
    </source>
</evidence>
<accession>A0A511V5F1</accession>
<dbReference type="Pfam" id="PF02706">
    <property type="entry name" value="Wzz"/>
    <property type="match status" value="1"/>
</dbReference>
<dbReference type="GO" id="GO:0005524">
    <property type="term" value="F:ATP binding"/>
    <property type="evidence" value="ECO:0007669"/>
    <property type="project" value="UniProtKB-KW"/>
</dbReference>